<evidence type="ECO:0000256" key="2">
    <source>
        <dbReference type="ARBA" id="ARBA00023043"/>
    </source>
</evidence>
<dbReference type="SUPFAM" id="SSF48403">
    <property type="entry name" value="Ankyrin repeat"/>
    <property type="match status" value="1"/>
</dbReference>
<protein>
    <submittedName>
        <fullName evidence="3">Ankyrin repeat domain-containing protein</fullName>
    </submittedName>
</protein>
<evidence type="ECO:0000313" key="4">
    <source>
        <dbReference type="Proteomes" id="UP000703269"/>
    </source>
</evidence>
<name>A0A9P3LK54_9APHY</name>
<reference evidence="3 4" key="1">
    <citation type="submission" date="2021-08" db="EMBL/GenBank/DDBJ databases">
        <title>Draft Genome Sequence of Phanerochaete sordida strain YK-624.</title>
        <authorList>
            <person name="Mori T."/>
            <person name="Dohra H."/>
            <person name="Suzuki T."/>
            <person name="Kawagishi H."/>
            <person name="Hirai H."/>
        </authorList>
    </citation>
    <scope>NUCLEOTIDE SEQUENCE [LARGE SCALE GENOMIC DNA]</scope>
    <source>
        <strain evidence="3 4">YK-624</strain>
    </source>
</reference>
<dbReference type="SMART" id="SM00248">
    <property type="entry name" value="ANK"/>
    <property type="match status" value="2"/>
</dbReference>
<dbReference type="Proteomes" id="UP000703269">
    <property type="component" value="Unassembled WGS sequence"/>
</dbReference>
<evidence type="ECO:0000256" key="1">
    <source>
        <dbReference type="ARBA" id="ARBA00022737"/>
    </source>
</evidence>
<sequence length="193" mass="20638">MSRPIPTEDEKDEVLLAARYGDIEDLQQFVEKFGAEPLNDIRDGSGNSVLHMVCANGHTAALDYLLGVVSPSLISAPNAAQSTPLHWAALNQQLDAARKLVECPAGPGAALIDAKNTAGRSPLGEAENVGWEEGAKWFVEVMSLEDAAKGEGEEELRPADAADQIEVEIEDAEGQVARMKIAPPAQQSKPENR</sequence>
<comment type="caution">
    <text evidence="3">The sequence shown here is derived from an EMBL/GenBank/DDBJ whole genome shotgun (WGS) entry which is preliminary data.</text>
</comment>
<dbReference type="Gene3D" id="1.25.40.20">
    <property type="entry name" value="Ankyrin repeat-containing domain"/>
    <property type="match status" value="1"/>
</dbReference>
<organism evidence="3 4">
    <name type="scientific">Phanerochaete sordida</name>
    <dbReference type="NCBI Taxonomy" id="48140"/>
    <lineage>
        <taxon>Eukaryota</taxon>
        <taxon>Fungi</taxon>
        <taxon>Dikarya</taxon>
        <taxon>Basidiomycota</taxon>
        <taxon>Agaricomycotina</taxon>
        <taxon>Agaricomycetes</taxon>
        <taxon>Polyporales</taxon>
        <taxon>Phanerochaetaceae</taxon>
        <taxon>Phanerochaete</taxon>
    </lineage>
</organism>
<dbReference type="EMBL" id="BPQB01000083">
    <property type="protein sequence ID" value="GJE98171.1"/>
    <property type="molecule type" value="Genomic_DNA"/>
</dbReference>
<accession>A0A9P3LK54</accession>
<dbReference type="AlphaFoldDB" id="A0A9P3LK54"/>
<dbReference type="PANTHER" id="PTHR24201:SF15">
    <property type="entry name" value="ANKYRIN REPEAT DOMAIN-CONTAINING PROTEIN 66"/>
    <property type="match status" value="1"/>
</dbReference>
<dbReference type="InterPro" id="IPR050776">
    <property type="entry name" value="Ank_Repeat/CDKN_Inhibitor"/>
</dbReference>
<dbReference type="InterPro" id="IPR036770">
    <property type="entry name" value="Ankyrin_rpt-contain_sf"/>
</dbReference>
<evidence type="ECO:0000313" key="3">
    <source>
        <dbReference type="EMBL" id="GJE98171.1"/>
    </source>
</evidence>
<dbReference type="InterPro" id="IPR002110">
    <property type="entry name" value="Ankyrin_rpt"/>
</dbReference>
<dbReference type="OrthoDB" id="10057496at2759"/>
<proteinExistence type="predicted"/>
<keyword evidence="2" id="KW-0040">ANK repeat</keyword>
<keyword evidence="4" id="KW-1185">Reference proteome</keyword>
<gene>
    <name evidence="3" type="ORF">PsYK624_143930</name>
</gene>
<dbReference type="PANTHER" id="PTHR24201">
    <property type="entry name" value="ANK_REP_REGION DOMAIN-CONTAINING PROTEIN"/>
    <property type="match status" value="1"/>
</dbReference>
<dbReference type="Pfam" id="PF12796">
    <property type="entry name" value="Ank_2"/>
    <property type="match status" value="1"/>
</dbReference>
<keyword evidence="1" id="KW-0677">Repeat</keyword>